<protein>
    <submittedName>
        <fullName evidence="2">Uncharacterized protein</fullName>
    </submittedName>
</protein>
<keyword evidence="3" id="KW-1185">Reference proteome</keyword>
<organism evidence="2 3">
    <name type="scientific">Emergomyces africanus</name>
    <dbReference type="NCBI Taxonomy" id="1955775"/>
    <lineage>
        <taxon>Eukaryota</taxon>
        <taxon>Fungi</taxon>
        <taxon>Dikarya</taxon>
        <taxon>Ascomycota</taxon>
        <taxon>Pezizomycotina</taxon>
        <taxon>Eurotiomycetes</taxon>
        <taxon>Eurotiomycetidae</taxon>
        <taxon>Onygenales</taxon>
        <taxon>Ajellomycetaceae</taxon>
        <taxon>Emergomyces</taxon>
    </lineage>
</organism>
<evidence type="ECO:0000313" key="2">
    <source>
        <dbReference type="EMBL" id="OAX81751.1"/>
    </source>
</evidence>
<gene>
    <name evidence="2" type="ORF">ACJ72_03908</name>
</gene>
<feature type="region of interest" description="Disordered" evidence="1">
    <location>
        <begin position="29"/>
        <end position="102"/>
    </location>
</feature>
<feature type="compositionally biased region" description="Basic and acidic residues" evidence="1">
    <location>
        <begin position="81"/>
        <end position="92"/>
    </location>
</feature>
<dbReference type="AlphaFoldDB" id="A0A1B7NYA3"/>
<name>A0A1B7NYA3_9EURO</name>
<proteinExistence type="predicted"/>
<dbReference type="Proteomes" id="UP000091918">
    <property type="component" value="Unassembled WGS sequence"/>
</dbReference>
<accession>A0A1B7NYA3</accession>
<evidence type="ECO:0000313" key="3">
    <source>
        <dbReference type="Proteomes" id="UP000091918"/>
    </source>
</evidence>
<evidence type="ECO:0000256" key="1">
    <source>
        <dbReference type="SAM" id="MobiDB-lite"/>
    </source>
</evidence>
<dbReference type="EMBL" id="LGUA01000416">
    <property type="protein sequence ID" value="OAX81751.1"/>
    <property type="molecule type" value="Genomic_DNA"/>
</dbReference>
<sequence>MRTAKEPDTSIQRKSQDLMESEWEVLFKPGPRPTEVAGTWKGCPRPGGMGSLDSGSWRVNRAEPSLTASGEESAHPGARKVSQEEEMLKMRGEVSGASVPDE</sequence>
<comment type="caution">
    <text evidence="2">The sequence shown here is derived from an EMBL/GenBank/DDBJ whole genome shotgun (WGS) entry which is preliminary data.</text>
</comment>
<reference evidence="2 3" key="1">
    <citation type="submission" date="2015-07" db="EMBL/GenBank/DDBJ databases">
        <title>Emmonsia species relationships and genome sequence.</title>
        <authorList>
            <person name="Cuomo C.A."/>
            <person name="Schwartz I.S."/>
            <person name="Kenyon C."/>
            <person name="de Hoog G.S."/>
            <person name="Govender N.P."/>
            <person name="Botha A."/>
            <person name="Moreno L."/>
            <person name="de Vries M."/>
            <person name="Munoz J.F."/>
            <person name="Stielow J.B."/>
        </authorList>
    </citation>
    <scope>NUCLEOTIDE SEQUENCE [LARGE SCALE GENOMIC DNA]</scope>
    <source>
        <strain evidence="2 3">CBS 136260</strain>
    </source>
</reference>